<dbReference type="InterPro" id="IPR000485">
    <property type="entry name" value="AsnC-type_HTH_dom"/>
</dbReference>
<dbReference type="KEGG" id="yrh:AABB31_19765"/>
<evidence type="ECO:0000256" key="3">
    <source>
        <dbReference type="ARBA" id="ARBA00023159"/>
    </source>
</evidence>
<keyword evidence="7" id="KW-1185">Reference proteome</keyword>
<dbReference type="InterPro" id="IPR019888">
    <property type="entry name" value="Tscrpt_reg_AsnC-like"/>
</dbReference>
<dbReference type="InterPro" id="IPR011991">
    <property type="entry name" value="ArsR-like_HTH"/>
</dbReference>
<sequence length="198" mass="21946">MWCPFPVGPSYRIERVFIACYFNSDEANELQFEVFVGDLFSELDSFDRKIVDILAVEGRISVTALARRISLSKSPTQARLKRLEESGVIRGYRALFDPIRLGRDHVAFVEVKLSDTRETALSAFAAAVMQIPEVEQCHLIAGAFDYLLKVRTSGMTGYRAVLAEKISTLPHVSNTSTYVAMQAIKENGANPPTLGVPS</sequence>
<dbReference type="EMBL" id="CP151767">
    <property type="protein sequence ID" value="WZU69634.2"/>
    <property type="molecule type" value="Genomic_DNA"/>
</dbReference>
<dbReference type="Gene3D" id="1.10.10.10">
    <property type="entry name" value="Winged helix-like DNA-binding domain superfamily/Winged helix DNA-binding domain"/>
    <property type="match status" value="1"/>
</dbReference>
<evidence type="ECO:0000256" key="4">
    <source>
        <dbReference type="ARBA" id="ARBA00023163"/>
    </source>
</evidence>
<gene>
    <name evidence="6" type="ORF">AABB31_19765</name>
</gene>
<dbReference type="Pfam" id="PF01037">
    <property type="entry name" value="AsnC_trans_reg"/>
    <property type="match status" value="1"/>
</dbReference>
<dbReference type="PRINTS" id="PR00033">
    <property type="entry name" value="HTHASNC"/>
</dbReference>
<dbReference type="SUPFAM" id="SSF46785">
    <property type="entry name" value="Winged helix' DNA-binding domain"/>
    <property type="match status" value="1"/>
</dbReference>
<evidence type="ECO:0000313" key="6">
    <source>
        <dbReference type="EMBL" id="WZU69634.2"/>
    </source>
</evidence>
<protein>
    <submittedName>
        <fullName evidence="6">Lrp/AsnC family transcriptional regulator</fullName>
    </submittedName>
</protein>
<reference evidence="7" key="1">
    <citation type="submission" date="2024-04" db="EMBL/GenBank/DDBJ databases">
        <title>Phylogenomic analyses of a clade within the roseobacter group suggest taxonomic reassignments of species of the genera Aestuariivita, Citreicella, Loktanella, Nautella, Pelagibaca, Ruegeria, Thalassobius, Thiobacimonas and Tropicibacter, and the proposal o.</title>
        <authorList>
            <person name="Jeon C.O."/>
        </authorList>
    </citation>
    <scope>NUCLEOTIDE SEQUENCE [LARGE SCALE GENOMIC DNA]</scope>
    <source>
        <strain evidence="7">SS1-5</strain>
    </source>
</reference>
<dbReference type="GO" id="GO:0005829">
    <property type="term" value="C:cytosol"/>
    <property type="evidence" value="ECO:0007669"/>
    <property type="project" value="TreeGrafter"/>
</dbReference>
<reference evidence="6 7" key="2">
    <citation type="submission" date="2024-08" db="EMBL/GenBank/DDBJ databases">
        <title>Phylogenomic analyses of a clade within the roseobacter group suggest taxonomic reassignments of species of the genera Aestuariivita, Citreicella, Loktanella, Nautella, Pelagibaca, Ruegeria, Thalassobius, Thiobacimonas and Tropicibacter, and the proposal o.</title>
        <authorList>
            <person name="Jeon C.O."/>
        </authorList>
    </citation>
    <scope>NUCLEOTIDE SEQUENCE [LARGE SCALE GENOMIC DNA]</scope>
    <source>
        <strain evidence="6 7">SS1-5</strain>
    </source>
</reference>
<dbReference type="GO" id="GO:0006355">
    <property type="term" value="P:regulation of DNA-templated transcription"/>
    <property type="evidence" value="ECO:0007669"/>
    <property type="project" value="UniProtKB-ARBA"/>
</dbReference>
<evidence type="ECO:0000313" key="7">
    <source>
        <dbReference type="Proteomes" id="UP001470809"/>
    </source>
</evidence>
<dbReference type="PANTHER" id="PTHR30154">
    <property type="entry name" value="LEUCINE-RESPONSIVE REGULATORY PROTEIN"/>
    <property type="match status" value="1"/>
</dbReference>
<organism evidence="6 7">
    <name type="scientific">Yoonia rhodophyticola</name>
    <dbReference type="NCBI Taxonomy" id="3137370"/>
    <lineage>
        <taxon>Bacteria</taxon>
        <taxon>Pseudomonadati</taxon>
        <taxon>Pseudomonadota</taxon>
        <taxon>Alphaproteobacteria</taxon>
        <taxon>Rhodobacterales</taxon>
        <taxon>Paracoccaceae</taxon>
        <taxon>Yoonia</taxon>
    </lineage>
</organism>
<evidence type="ECO:0000256" key="1">
    <source>
        <dbReference type="ARBA" id="ARBA00023015"/>
    </source>
</evidence>
<accession>A0AAN0MDP3</accession>
<dbReference type="PANTHER" id="PTHR30154:SF0">
    <property type="entry name" value="LEUCINE-RESPONSIVE REGULATORY PROTEIN"/>
    <property type="match status" value="1"/>
</dbReference>
<evidence type="ECO:0000256" key="2">
    <source>
        <dbReference type="ARBA" id="ARBA00023125"/>
    </source>
</evidence>
<dbReference type="PROSITE" id="PS50956">
    <property type="entry name" value="HTH_ASNC_2"/>
    <property type="match status" value="1"/>
</dbReference>
<keyword evidence="2" id="KW-0238">DNA-binding</keyword>
<dbReference type="RefSeq" id="WP_373635226.1">
    <property type="nucleotide sequence ID" value="NZ_CP151767.2"/>
</dbReference>
<dbReference type="AlphaFoldDB" id="A0AAN0MDP3"/>
<dbReference type="InterPro" id="IPR019887">
    <property type="entry name" value="Tscrpt_reg_AsnC/Lrp_C"/>
</dbReference>
<dbReference type="GO" id="GO:0043565">
    <property type="term" value="F:sequence-specific DNA binding"/>
    <property type="evidence" value="ECO:0007669"/>
    <property type="project" value="InterPro"/>
</dbReference>
<dbReference type="Proteomes" id="UP001470809">
    <property type="component" value="Chromosome"/>
</dbReference>
<dbReference type="GO" id="GO:0043200">
    <property type="term" value="P:response to amino acid"/>
    <property type="evidence" value="ECO:0007669"/>
    <property type="project" value="TreeGrafter"/>
</dbReference>
<keyword evidence="1" id="KW-0805">Transcription regulation</keyword>
<keyword evidence="4" id="KW-0804">Transcription</keyword>
<feature type="domain" description="HTH asnC-type" evidence="5">
    <location>
        <begin position="43"/>
        <end position="104"/>
    </location>
</feature>
<dbReference type="SMART" id="SM00344">
    <property type="entry name" value="HTH_ASNC"/>
    <property type="match status" value="1"/>
</dbReference>
<proteinExistence type="predicted"/>
<dbReference type="InterPro" id="IPR036388">
    <property type="entry name" value="WH-like_DNA-bd_sf"/>
</dbReference>
<dbReference type="SUPFAM" id="SSF54909">
    <property type="entry name" value="Dimeric alpha+beta barrel"/>
    <property type="match status" value="1"/>
</dbReference>
<dbReference type="Gene3D" id="3.30.70.920">
    <property type="match status" value="1"/>
</dbReference>
<dbReference type="CDD" id="cd00090">
    <property type="entry name" value="HTH_ARSR"/>
    <property type="match status" value="1"/>
</dbReference>
<dbReference type="InterPro" id="IPR011008">
    <property type="entry name" value="Dimeric_a/b-barrel"/>
</dbReference>
<evidence type="ECO:0000259" key="5">
    <source>
        <dbReference type="PROSITE" id="PS50956"/>
    </source>
</evidence>
<dbReference type="Pfam" id="PF13412">
    <property type="entry name" value="HTH_24"/>
    <property type="match status" value="1"/>
</dbReference>
<name>A0AAN0MDP3_9RHOB</name>
<dbReference type="InterPro" id="IPR036390">
    <property type="entry name" value="WH_DNA-bd_sf"/>
</dbReference>
<keyword evidence="3" id="KW-0010">Activator</keyword>